<evidence type="ECO:0000256" key="1">
    <source>
        <dbReference type="SAM" id="SignalP"/>
    </source>
</evidence>
<feature type="signal peptide" evidence="1">
    <location>
        <begin position="1"/>
        <end position="21"/>
    </location>
</feature>
<dbReference type="OrthoDB" id="594865at2"/>
<accession>A0A9Q9D8D2</accession>
<organism evidence="2 3">
    <name type="scientific">Ensifer adhaerens</name>
    <name type="common">Sinorhizobium morelense</name>
    <dbReference type="NCBI Taxonomy" id="106592"/>
    <lineage>
        <taxon>Bacteria</taxon>
        <taxon>Pseudomonadati</taxon>
        <taxon>Pseudomonadota</taxon>
        <taxon>Alphaproteobacteria</taxon>
        <taxon>Hyphomicrobiales</taxon>
        <taxon>Rhizobiaceae</taxon>
        <taxon>Sinorhizobium/Ensifer group</taxon>
        <taxon>Ensifer</taxon>
    </lineage>
</organism>
<dbReference type="AlphaFoldDB" id="A0A9Q9D8D2"/>
<proteinExistence type="predicted"/>
<gene>
    <name evidence="2" type="ORF">NE863_09980</name>
</gene>
<keyword evidence="1" id="KW-0732">Signal</keyword>
<dbReference type="RefSeq" id="WP_060516099.1">
    <property type="nucleotide sequence ID" value="NZ_CP084486.1"/>
</dbReference>
<dbReference type="EMBL" id="CP098807">
    <property type="protein sequence ID" value="USJ21656.1"/>
    <property type="molecule type" value="Genomic_DNA"/>
</dbReference>
<name>A0A9Q9D8D2_ENSAD</name>
<feature type="chain" id="PRO_5040158252" evidence="1">
    <location>
        <begin position="22"/>
        <end position="112"/>
    </location>
</feature>
<dbReference type="Proteomes" id="UP001055460">
    <property type="component" value="Chromosome"/>
</dbReference>
<protein>
    <submittedName>
        <fullName evidence="2">Uncharacterized protein</fullName>
    </submittedName>
</protein>
<sequence length="112" mass="11560">MRFTVAIAAAALMSLPTATLAKSPADIADLVGARAPGAESEMQSRGYVDVGGNNTWWNAGTKTCVRVHVSQGHYSAISQIKPSACGQGSGKSTPCPPDLSQADLYKHPGCSL</sequence>
<evidence type="ECO:0000313" key="2">
    <source>
        <dbReference type="EMBL" id="USJ21656.1"/>
    </source>
</evidence>
<reference evidence="2" key="1">
    <citation type="submission" date="2022-06" db="EMBL/GenBank/DDBJ databases">
        <title>Physiological and biochemical characterization and genomic elucidation of a strain of the genus Ensifer adhaerens M8 that combines arsenic oxidation and chromium reduction.</title>
        <authorList>
            <person name="Li X."/>
            <person name="Yu c."/>
        </authorList>
    </citation>
    <scope>NUCLEOTIDE SEQUENCE</scope>
    <source>
        <strain evidence="2">M8</strain>
    </source>
</reference>
<evidence type="ECO:0000313" key="3">
    <source>
        <dbReference type="Proteomes" id="UP001055460"/>
    </source>
</evidence>